<keyword evidence="2" id="KW-0238">DNA-binding</keyword>
<dbReference type="AlphaFoldDB" id="A0A2U1KR86"/>
<feature type="compositionally biased region" description="Polar residues" evidence="1">
    <location>
        <begin position="203"/>
        <end position="212"/>
    </location>
</feature>
<comment type="caution">
    <text evidence="2">The sequence shown here is derived from an EMBL/GenBank/DDBJ whole genome shotgun (WGS) entry which is preliminary data.</text>
</comment>
<feature type="region of interest" description="Disordered" evidence="1">
    <location>
        <begin position="157"/>
        <end position="216"/>
    </location>
</feature>
<protein>
    <submittedName>
        <fullName evidence="2">Myb-like domain, Myb/SANT-like DNA-binding domain protein</fullName>
    </submittedName>
</protein>
<dbReference type="OrthoDB" id="1225588at2759"/>
<dbReference type="PANTHER" id="PTHR45023">
    <property type="match status" value="1"/>
</dbReference>
<dbReference type="Proteomes" id="UP000245207">
    <property type="component" value="Unassembled WGS sequence"/>
</dbReference>
<evidence type="ECO:0000313" key="2">
    <source>
        <dbReference type="EMBL" id="PWA39268.1"/>
    </source>
</evidence>
<evidence type="ECO:0000256" key="1">
    <source>
        <dbReference type="SAM" id="MobiDB-lite"/>
    </source>
</evidence>
<dbReference type="EMBL" id="PKPP01014786">
    <property type="protein sequence ID" value="PWA39268.1"/>
    <property type="molecule type" value="Genomic_DNA"/>
</dbReference>
<accession>A0A2U1KR86</accession>
<gene>
    <name evidence="2" type="ORF">CTI12_AA572920</name>
</gene>
<dbReference type="GO" id="GO:0003677">
    <property type="term" value="F:DNA binding"/>
    <property type="evidence" value="ECO:0007669"/>
    <property type="project" value="UniProtKB-KW"/>
</dbReference>
<dbReference type="PANTHER" id="PTHR45023:SF13">
    <property type="entry name" value="PUTATIVE-RELATED"/>
    <property type="match status" value="1"/>
</dbReference>
<proteinExistence type="predicted"/>
<evidence type="ECO:0000313" key="3">
    <source>
        <dbReference type="Proteomes" id="UP000245207"/>
    </source>
</evidence>
<organism evidence="2 3">
    <name type="scientific">Artemisia annua</name>
    <name type="common">Sweet wormwood</name>
    <dbReference type="NCBI Taxonomy" id="35608"/>
    <lineage>
        <taxon>Eukaryota</taxon>
        <taxon>Viridiplantae</taxon>
        <taxon>Streptophyta</taxon>
        <taxon>Embryophyta</taxon>
        <taxon>Tracheophyta</taxon>
        <taxon>Spermatophyta</taxon>
        <taxon>Magnoliopsida</taxon>
        <taxon>eudicotyledons</taxon>
        <taxon>Gunneridae</taxon>
        <taxon>Pentapetalae</taxon>
        <taxon>asterids</taxon>
        <taxon>campanulids</taxon>
        <taxon>Asterales</taxon>
        <taxon>Asteraceae</taxon>
        <taxon>Asteroideae</taxon>
        <taxon>Anthemideae</taxon>
        <taxon>Artemisiinae</taxon>
        <taxon>Artemisia</taxon>
    </lineage>
</organism>
<sequence length="288" mass="33892">MYPQSPPFFYTQQPLPQIPTNFDPFELRYTQQKRRERVSEPLPIHDDTDDDEDLDHVDMEEEALAKAWIKISVDREIGDRQTKEGFWKRVLKHFKILVPRTQRTKDQLNSKWTPMHTAIAAFNVYERANLDFEKQFRKAFAHSKVWHILKDQPKWKEQPLVSQTQESTGSSKKRKSSESSSAQTPTNETPINVKDFACDLPNLNENPTPSRQSRGKKKMILEIQAEAQLEVQKKKDAEYFKFIDGEVYNRDMKFVMEPHDNIPDPAFKEFVINRKREICAQHGWPCSL</sequence>
<reference evidence="2 3" key="1">
    <citation type="journal article" date="2018" name="Mol. Plant">
        <title>The genome of Artemisia annua provides insight into the evolution of Asteraceae family and artemisinin biosynthesis.</title>
        <authorList>
            <person name="Shen Q."/>
            <person name="Zhang L."/>
            <person name="Liao Z."/>
            <person name="Wang S."/>
            <person name="Yan T."/>
            <person name="Shi P."/>
            <person name="Liu M."/>
            <person name="Fu X."/>
            <person name="Pan Q."/>
            <person name="Wang Y."/>
            <person name="Lv Z."/>
            <person name="Lu X."/>
            <person name="Zhang F."/>
            <person name="Jiang W."/>
            <person name="Ma Y."/>
            <person name="Chen M."/>
            <person name="Hao X."/>
            <person name="Li L."/>
            <person name="Tang Y."/>
            <person name="Lv G."/>
            <person name="Zhou Y."/>
            <person name="Sun X."/>
            <person name="Brodelius P.E."/>
            <person name="Rose J.K.C."/>
            <person name="Tang K."/>
        </authorList>
    </citation>
    <scope>NUCLEOTIDE SEQUENCE [LARGE SCALE GENOMIC DNA]</scope>
    <source>
        <strain evidence="3">cv. Huhao1</strain>
        <tissue evidence="2">Leaf</tissue>
    </source>
</reference>
<keyword evidence="3" id="KW-1185">Reference proteome</keyword>
<name>A0A2U1KR86_ARTAN</name>